<keyword evidence="2" id="KW-1185">Reference proteome</keyword>
<dbReference type="Proteomes" id="UP001054837">
    <property type="component" value="Unassembled WGS sequence"/>
</dbReference>
<dbReference type="AlphaFoldDB" id="A0AAV4X797"/>
<reference evidence="1 2" key="1">
    <citation type="submission" date="2021-06" db="EMBL/GenBank/DDBJ databases">
        <title>Caerostris darwini draft genome.</title>
        <authorList>
            <person name="Kono N."/>
            <person name="Arakawa K."/>
        </authorList>
    </citation>
    <scope>NUCLEOTIDE SEQUENCE [LARGE SCALE GENOMIC DNA]</scope>
</reference>
<evidence type="ECO:0000313" key="1">
    <source>
        <dbReference type="EMBL" id="GIY90338.1"/>
    </source>
</evidence>
<name>A0AAV4X797_9ARAC</name>
<comment type="caution">
    <text evidence="1">The sequence shown here is derived from an EMBL/GenBank/DDBJ whole genome shotgun (WGS) entry which is preliminary data.</text>
</comment>
<sequence length="146" mass="16184">MQLLEHSINVGYSRQSGSFNAAQRDALLQPSSAASYRMKVTGAVTEHTQENAELAEKAVVKEPQHVLWVVVQLAVENTLVMGLQLLWPLRNVRQRRLAAKGQFVELIPVMGYTSAKKCLSGEILMSSPGHKQHFNEISGHLLLILV</sequence>
<accession>A0AAV4X797</accession>
<protein>
    <submittedName>
        <fullName evidence="1">Uncharacterized protein</fullName>
    </submittedName>
</protein>
<evidence type="ECO:0000313" key="2">
    <source>
        <dbReference type="Proteomes" id="UP001054837"/>
    </source>
</evidence>
<dbReference type="EMBL" id="BPLQ01015712">
    <property type="protein sequence ID" value="GIY90338.1"/>
    <property type="molecule type" value="Genomic_DNA"/>
</dbReference>
<proteinExistence type="predicted"/>
<gene>
    <name evidence="1" type="ORF">CDAR_417121</name>
</gene>
<organism evidence="1 2">
    <name type="scientific">Caerostris darwini</name>
    <dbReference type="NCBI Taxonomy" id="1538125"/>
    <lineage>
        <taxon>Eukaryota</taxon>
        <taxon>Metazoa</taxon>
        <taxon>Ecdysozoa</taxon>
        <taxon>Arthropoda</taxon>
        <taxon>Chelicerata</taxon>
        <taxon>Arachnida</taxon>
        <taxon>Araneae</taxon>
        <taxon>Araneomorphae</taxon>
        <taxon>Entelegynae</taxon>
        <taxon>Araneoidea</taxon>
        <taxon>Araneidae</taxon>
        <taxon>Caerostris</taxon>
    </lineage>
</organism>